<dbReference type="GO" id="GO:0004708">
    <property type="term" value="F:MAP kinase kinase activity"/>
    <property type="evidence" value="ECO:0007669"/>
    <property type="project" value="UniProtKB-EC"/>
</dbReference>
<feature type="domain" description="Protein kinase" evidence="8">
    <location>
        <begin position="1"/>
        <end position="281"/>
    </location>
</feature>
<evidence type="ECO:0000313" key="10">
    <source>
        <dbReference type="Proteomes" id="UP000749646"/>
    </source>
</evidence>
<organism evidence="9 10">
    <name type="scientific">Modicella reniformis</name>
    <dbReference type="NCBI Taxonomy" id="1440133"/>
    <lineage>
        <taxon>Eukaryota</taxon>
        <taxon>Fungi</taxon>
        <taxon>Fungi incertae sedis</taxon>
        <taxon>Mucoromycota</taxon>
        <taxon>Mortierellomycotina</taxon>
        <taxon>Mortierellomycetes</taxon>
        <taxon>Mortierellales</taxon>
        <taxon>Mortierellaceae</taxon>
        <taxon>Modicella</taxon>
    </lineage>
</organism>
<gene>
    <name evidence="9" type="primary">STE7_1</name>
    <name evidence="9" type="ORF">BGZ65_000655</name>
</gene>
<dbReference type="AlphaFoldDB" id="A0A9P6M180"/>
<keyword evidence="3 9" id="KW-0418">Kinase</keyword>
<accession>A0A9P6M180</accession>
<dbReference type="PANTHER" id="PTHR48013:SF6">
    <property type="entry name" value="MAP KINASE KINASE MKK1_SSP32-RELATED"/>
    <property type="match status" value="1"/>
</dbReference>
<evidence type="ECO:0000256" key="2">
    <source>
        <dbReference type="ARBA" id="ARBA00022741"/>
    </source>
</evidence>
<evidence type="ECO:0000256" key="1">
    <source>
        <dbReference type="ARBA" id="ARBA00022679"/>
    </source>
</evidence>
<dbReference type="InterPro" id="IPR011009">
    <property type="entry name" value="Kinase-like_dom_sf"/>
</dbReference>
<evidence type="ECO:0000256" key="7">
    <source>
        <dbReference type="SAM" id="MobiDB-lite"/>
    </source>
</evidence>
<evidence type="ECO:0000256" key="5">
    <source>
        <dbReference type="ARBA" id="ARBA00038035"/>
    </source>
</evidence>
<evidence type="ECO:0000259" key="8">
    <source>
        <dbReference type="PROSITE" id="PS50011"/>
    </source>
</evidence>
<dbReference type="Proteomes" id="UP000749646">
    <property type="component" value="Unassembled WGS sequence"/>
</dbReference>
<keyword evidence="1" id="KW-0808">Transferase</keyword>
<keyword evidence="2" id="KW-0547">Nucleotide-binding</keyword>
<dbReference type="OrthoDB" id="10252354at2759"/>
<evidence type="ECO:0000256" key="3">
    <source>
        <dbReference type="ARBA" id="ARBA00022777"/>
    </source>
</evidence>
<name>A0A9P6M180_9FUNG</name>
<protein>
    <recommendedName>
        <fullName evidence="6">mitogen-activated protein kinase kinase</fullName>
        <ecNumber evidence="6">2.7.12.2</ecNumber>
    </recommendedName>
</protein>
<evidence type="ECO:0000256" key="4">
    <source>
        <dbReference type="ARBA" id="ARBA00022840"/>
    </source>
</evidence>
<evidence type="ECO:0000313" key="9">
    <source>
        <dbReference type="EMBL" id="KAF9959250.1"/>
    </source>
</evidence>
<feature type="compositionally biased region" description="Basic residues" evidence="7">
    <location>
        <begin position="1"/>
        <end position="12"/>
    </location>
</feature>
<sequence>MALSRSHAKKVRPTISVQLSSIHSNSASPSPAPHLNSRPLMDYLQRNPRDPAREGQYASASDQDVRSIRSIPETPGGTRGPDPLMNYSLRPEDILNIKKLGEGSAGTVSKVQHVPTGFIMARKKVLGKISEAVLNGLVYLHKMHHVMHRDLKPSNIVVTVEGNVKLCDFGVSGNLVNSFAETFVGTSYYMAPERIQGGKYPVQSDVWSLGLTIIEVAQLKNPFPLNLAPFELLHYIVNQPVPSLPEDEPWSGEFRDFLAQCMIKDFMKRPNPEQIMEHPFIVESSLRTEQDVDMKAWIRDDVWDWDKSSGSSENA</sequence>
<proteinExistence type="inferred from homology"/>
<keyword evidence="10" id="KW-1185">Reference proteome</keyword>
<dbReference type="Gene3D" id="1.10.510.10">
    <property type="entry name" value="Transferase(Phosphotransferase) domain 1"/>
    <property type="match status" value="1"/>
</dbReference>
<dbReference type="PROSITE" id="PS50011">
    <property type="entry name" value="PROTEIN_KINASE_DOM"/>
    <property type="match status" value="1"/>
</dbReference>
<dbReference type="PROSITE" id="PS00108">
    <property type="entry name" value="PROTEIN_KINASE_ST"/>
    <property type="match status" value="1"/>
</dbReference>
<reference evidence="9" key="1">
    <citation type="journal article" date="2020" name="Fungal Divers.">
        <title>Resolving the Mortierellaceae phylogeny through synthesis of multi-gene phylogenetics and phylogenomics.</title>
        <authorList>
            <person name="Vandepol N."/>
            <person name="Liber J."/>
            <person name="Desiro A."/>
            <person name="Na H."/>
            <person name="Kennedy M."/>
            <person name="Barry K."/>
            <person name="Grigoriev I.V."/>
            <person name="Miller A.N."/>
            <person name="O'Donnell K."/>
            <person name="Stajich J.E."/>
            <person name="Bonito G."/>
        </authorList>
    </citation>
    <scope>NUCLEOTIDE SEQUENCE</scope>
    <source>
        <strain evidence="9">MES-2147</strain>
    </source>
</reference>
<dbReference type="EMBL" id="JAAAHW010006516">
    <property type="protein sequence ID" value="KAF9959250.1"/>
    <property type="molecule type" value="Genomic_DNA"/>
</dbReference>
<dbReference type="PANTHER" id="PTHR48013">
    <property type="entry name" value="DUAL SPECIFICITY MITOGEN-ACTIVATED PROTEIN KINASE KINASE 5-RELATED"/>
    <property type="match status" value="1"/>
</dbReference>
<dbReference type="SMART" id="SM00220">
    <property type="entry name" value="S_TKc"/>
    <property type="match status" value="1"/>
</dbReference>
<dbReference type="EC" id="2.7.12.2" evidence="6"/>
<dbReference type="InterPro" id="IPR008271">
    <property type="entry name" value="Ser/Thr_kinase_AS"/>
</dbReference>
<feature type="compositionally biased region" description="Low complexity" evidence="7">
    <location>
        <begin position="19"/>
        <end position="37"/>
    </location>
</feature>
<evidence type="ECO:0000256" key="6">
    <source>
        <dbReference type="ARBA" id="ARBA00038999"/>
    </source>
</evidence>
<comment type="caution">
    <text evidence="9">The sequence shown here is derived from an EMBL/GenBank/DDBJ whole genome shotgun (WGS) entry which is preliminary data.</text>
</comment>
<feature type="region of interest" description="Disordered" evidence="7">
    <location>
        <begin position="1"/>
        <end position="85"/>
    </location>
</feature>
<dbReference type="InterPro" id="IPR000719">
    <property type="entry name" value="Prot_kinase_dom"/>
</dbReference>
<dbReference type="SUPFAM" id="SSF56112">
    <property type="entry name" value="Protein kinase-like (PK-like)"/>
    <property type="match status" value="1"/>
</dbReference>
<keyword evidence="4" id="KW-0067">ATP-binding</keyword>
<comment type="similarity">
    <text evidence="5">Belongs to the protein kinase superfamily. STE Ser/Thr protein kinase family. MAP kinase kinase subfamily.</text>
</comment>
<dbReference type="GO" id="GO:0005524">
    <property type="term" value="F:ATP binding"/>
    <property type="evidence" value="ECO:0007669"/>
    <property type="project" value="UniProtKB-KW"/>
</dbReference>
<dbReference type="Pfam" id="PF00069">
    <property type="entry name" value="Pkinase"/>
    <property type="match status" value="1"/>
</dbReference>